<dbReference type="SUPFAM" id="SSF53474">
    <property type="entry name" value="alpha/beta-Hydrolases"/>
    <property type="match status" value="1"/>
</dbReference>
<dbReference type="GeneID" id="64821087"/>
<sequence>MDLEYDEIGKKNKESILFLHGAGLGSWIWKNQCLKLTDFHCVVIDLPGHGKNQANPFQLQTASEKILELIKEHGKTTHVVGLSLGGQIALEMLNNSPEVLGNVIITGVPIRTPEKTDNFEKLVEYVLQEYASQKNRDFLIKAYIRNYNISKDYFELLKSSTAIIPPEEIKRIFKANMLFEIPPHLNKVDNPVLVLGGEKEYGIIKSSIKSLVKTIPHSKGYIVPEMVHMWNLTSPDYFNLIIKNWIAARKLPEDLIPVE</sequence>
<dbReference type="InterPro" id="IPR050266">
    <property type="entry name" value="AB_hydrolase_sf"/>
</dbReference>
<protein>
    <submittedName>
        <fullName evidence="2">Alpha/beta hydrolase</fullName>
    </submittedName>
</protein>
<keyword evidence="2" id="KW-0378">Hydrolase</keyword>
<organism evidence="2 3">
    <name type="scientific">Methanobacterium alkalithermotolerans</name>
    <dbReference type="NCBI Taxonomy" id="2731220"/>
    <lineage>
        <taxon>Archaea</taxon>
        <taxon>Methanobacteriati</taxon>
        <taxon>Methanobacteriota</taxon>
        <taxon>Methanomada group</taxon>
        <taxon>Methanobacteria</taxon>
        <taxon>Methanobacteriales</taxon>
        <taxon>Methanobacteriaceae</taxon>
        <taxon>Methanobacterium</taxon>
    </lineage>
</organism>
<dbReference type="InterPro" id="IPR000073">
    <property type="entry name" value="AB_hydrolase_1"/>
</dbReference>
<reference evidence="2" key="1">
    <citation type="submission" date="2020-07" db="EMBL/GenBank/DDBJ databases">
        <title>Methanobacterium. sp. MethCan genome.</title>
        <authorList>
            <person name="Postec A."/>
            <person name="Quemeneur M."/>
        </authorList>
    </citation>
    <scope>NUCLEOTIDE SEQUENCE</scope>
    <source>
        <strain evidence="2">MethCAN</strain>
    </source>
</reference>
<accession>A0A8T8K8A2</accession>
<dbReference type="PANTHER" id="PTHR43798">
    <property type="entry name" value="MONOACYLGLYCEROL LIPASE"/>
    <property type="match status" value="1"/>
</dbReference>
<dbReference type="OrthoDB" id="7531at2157"/>
<dbReference type="Gene3D" id="3.40.50.1820">
    <property type="entry name" value="alpha/beta hydrolase"/>
    <property type="match status" value="1"/>
</dbReference>
<gene>
    <name evidence="2" type="ORF">HYG87_09940</name>
</gene>
<dbReference type="InterPro" id="IPR029058">
    <property type="entry name" value="AB_hydrolase_fold"/>
</dbReference>
<dbReference type="EMBL" id="CP058560">
    <property type="protein sequence ID" value="QUH24052.1"/>
    <property type="molecule type" value="Genomic_DNA"/>
</dbReference>
<name>A0A8T8K8A2_9EURY</name>
<dbReference type="GO" id="GO:0016787">
    <property type="term" value="F:hydrolase activity"/>
    <property type="evidence" value="ECO:0007669"/>
    <property type="project" value="UniProtKB-KW"/>
</dbReference>
<feature type="domain" description="AB hydrolase-1" evidence="1">
    <location>
        <begin position="16"/>
        <end position="130"/>
    </location>
</feature>
<dbReference type="KEGG" id="meme:HYG87_09940"/>
<dbReference type="AlphaFoldDB" id="A0A8T8K8A2"/>
<keyword evidence="3" id="KW-1185">Reference proteome</keyword>
<evidence type="ECO:0000259" key="1">
    <source>
        <dbReference type="Pfam" id="PF12697"/>
    </source>
</evidence>
<dbReference type="Proteomes" id="UP000681041">
    <property type="component" value="Chromosome"/>
</dbReference>
<dbReference type="RefSeq" id="WP_211533009.1">
    <property type="nucleotide sequence ID" value="NZ_CP058560.1"/>
</dbReference>
<evidence type="ECO:0000313" key="2">
    <source>
        <dbReference type="EMBL" id="QUH24052.1"/>
    </source>
</evidence>
<proteinExistence type="predicted"/>
<dbReference type="Pfam" id="PF12697">
    <property type="entry name" value="Abhydrolase_6"/>
    <property type="match status" value="1"/>
</dbReference>
<evidence type="ECO:0000313" key="3">
    <source>
        <dbReference type="Proteomes" id="UP000681041"/>
    </source>
</evidence>